<dbReference type="Proteomes" id="UP000015101">
    <property type="component" value="Unassembled WGS sequence"/>
</dbReference>
<dbReference type="RefSeq" id="XP_009010256.1">
    <property type="nucleotide sequence ID" value="XM_009012008.1"/>
</dbReference>
<name>T1G0M8_HELRO</name>
<dbReference type="GeneID" id="20214626"/>
<keyword evidence="3" id="KW-1185">Reference proteome</keyword>
<dbReference type="PANTHER" id="PTHR23227">
    <property type="entry name" value="BUCENTAUR RELATED"/>
    <property type="match status" value="1"/>
</dbReference>
<dbReference type="AlphaFoldDB" id="T1G0M8"/>
<dbReference type="CTD" id="20214626"/>
<sequence length="165" mass="18555">MEIVDMLERRRVVICSLQETRWKSNGVSLIGSYNLFWNGQKTAKNEVGIFIRESLAQNVLEVTRISSRLMLIKLRMGKQVLTVFSAYAPQTGESENAKNDFWNTLSDAVRKTPSSKILLICGDLNGHVEDKANGSTLSMEALATVFKKMTVYGFWNLLKAMNSPC</sequence>
<dbReference type="STRING" id="6412.T1G0M8"/>
<proteinExistence type="predicted"/>
<dbReference type="HOGENOM" id="CLU_000680_8_5_1"/>
<dbReference type="InParanoid" id="T1G0M8"/>
<dbReference type="EnsemblMetazoa" id="HelroT71529">
    <property type="protein sequence ID" value="HelroP71529"/>
    <property type="gene ID" value="HelroG71529"/>
</dbReference>
<dbReference type="InterPro" id="IPR027124">
    <property type="entry name" value="Swc5/CFDP1/2"/>
</dbReference>
<dbReference type="Gene3D" id="3.60.10.10">
    <property type="entry name" value="Endonuclease/exonuclease/phosphatase"/>
    <property type="match status" value="1"/>
</dbReference>
<evidence type="ECO:0000313" key="3">
    <source>
        <dbReference type="Proteomes" id="UP000015101"/>
    </source>
</evidence>
<reference evidence="2" key="3">
    <citation type="submission" date="2015-06" db="UniProtKB">
        <authorList>
            <consortium name="EnsemblMetazoa"/>
        </authorList>
    </citation>
    <scope>IDENTIFICATION</scope>
</reference>
<accession>T1G0M8</accession>
<dbReference type="SUPFAM" id="SSF56219">
    <property type="entry name" value="DNase I-like"/>
    <property type="match status" value="1"/>
</dbReference>
<dbReference type="OrthoDB" id="418748at2759"/>
<gene>
    <name evidence="2" type="primary">20214626</name>
    <name evidence="1" type="ORF">HELRODRAFT_71529</name>
</gene>
<dbReference type="PANTHER" id="PTHR23227:SF67">
    <property type="entry name" value="CRANIOFACIAL DEVELOPMENT PROTEIN 2-LIKE"/>
    <property type="match status" value="1"/>
</dbReference>
<reference evidence="1 3" key="2">
    <citation type="journal article" date="2013" name="Nature">
        <title>Insights into bilaterian evolution from three spiralian genomes.</title>
        <authorList>
            <person name="Simakov O."/>
            <person name="Marletaz F."/>
            <person name="Cho S.J."/>
            <person name="Edsinger-Gonzales E."/>
            <person name="Havlak P."/>
            <person name="Hellsten U."/>
            <person name="Kuo D.H."/>
            <person name="Larsson T."/>
            <person name="Lv J."/>
            <person name="Arendt D."/>
            <person name="Savage R."/>
            <person name="Osoegawa K."/>
            <person name="de Jong P."/>
            <person name="Grimwood J."/>
            <person name="Chapman J.A."/>
            <person name="Shapiro H."/>
            <person name="Aerts A."/>
            <person name="Otillar R.P."/>
            <person name="Terry A.Y."/>
            <person name="Boore J.L."/>
            <person name="Grigoriev I.V."/>
            <person name="Lindberg D.R."/>
            <person name="Seaver E.C."/>
            <person name="Weisblat D.A."/>
            <person name="Putnam N.H."/>
            <person name="Rokhsar D.S."/>
        </authorList>
    </citation>
    <scope>NUCLEOTIDE SEQUENCE</scope>
</reference>
<dbReference type="EMBL" id="AMQM01002569">
    <property type="status" value="NOT_ANNOTATED_CDS"/>
    <property type="molecule type" value="Genomic_DNA"/>
</dbReference>
<organism evidence="2 3">
    <name type="scientific">Helobdella robusta</name>
    <name type="common">Californian leech</name>
    <dbReference type="NCBI Taxonomy" id="6412"/>
    <lineage>
        <taxon>Eukaryota</taxon>
        <taxon>Metazoa</taxon>
        <taxon>Spiralia</taxon>
        <taxon>Lophotrochozoa</taxon>
        <taxon>Annelida</taxon>
        <taxon>Clitellata</taxon>
        <taxon>Hirudinea</taxon>
        <taxon>Rhynchobdellida</taxon>
        <taxon>Glossiphoniidae</taxon>
        <taxon>Helobdella</taxon>
    </lineage>
</organism>
<dbReference type="InterPro" id="IPR036691">
    <property type="entry name" value="Endo/exonu/phosph_ase_sf"/>
</dbReference>
<protein>
    <recommendedName>
        <fullName evidence="4">Endonuclease/exonuclease/phosphatase domain-containing protein</fullName>
    </recommendedName>
</protein>
<evidence type="ECO:0008006" key="4">
    <source>
        <dbReference type="Google" id="ProtNLM"/>
    </source>
</evidence>
<dbReference type="KEGG" id="hro:HELRODRAFT_71529"/>
<dbReference type="EMBL" id="KB095812">
    <property type="protein sequence ID" value="ESO11768.1"/>
    <property type="molecule type" value="Genomic_DNA"/>
</dbReference>
<reference evidence="3" key="1">
    <citation type="submission" date="2012-12" db="EMBL/GenBank/DDBJ databases">
        <authorList>
            <person name="Hellsten U."/>
            <person name="Grimwood J."/>
            <person name="Chapman J.A."/>
            <person name="Shapiro H."/>
            <person name="Aerts A."/>
            <person name="Otillar R.P."/>
            <person name="Terry A.Y."/>
            <person name="Boore J.L."/>
            <person name="Simakov O."/>
            <person name="Marletaz F."/>
            <person name="Cho S.-J."/>
            <person name="Edsinger-Gonzales E."/>
            <person name="Havlak P."/>
            <person name="Kuo D.-H."/>
            <person name="Larsson T."/>
            <person name="Lv J."/>
            <person name="Arendt D."/>
            <person name="Savage R."/>
            <person name="Osoegawa K."/>
            <person name="de Jong P."/>
            <person name="Lindberg D.R."/>
            <person name="Seaver E.C."/>
            <person name="Weisblat D.A."/>
            <person name="Putnam N.H."/>
            <person name="Grigoriev I.V."/>
            <person name="Rokhsar D.S."/>
        </authorList>
    </citation>
    <scope>NUCLEOTIDE SEQUENCE</scope>
</reference>
<evidence type="ECO:0000313" key="2">
    <source>
        <dbReference type="EnsemblMetazoa" id="HelroP71529"/>
    </source>
</evidence>
<evidence type="ECO:0000313" key="1">
    <source>
        <dbReference type="EMBL" id="ESO11768.1"/>
    </source>
</evidence>